<dbReference type="EMBL" id="SLUK01000009">
    <property type="protein sequence ID" value="TCL42633.1"/>
    <property type="molecule type" value="Genomic_DNA"/>
</dbReference>
<evidence type="ECO:0000313" key="2">
    <source>
        <dbReference type="Proteomes" id="UP000294682"/>
    </source>
</evidence>
<dbReference type="RefSeq" id="WP_132084916.1">
    <property type="nucleotide sequence ID" value="NZ_SLUK01000009.1"/>
</dbReference>
<reference evidence="1 2" key="1">
    <citation type="submission" date="2019-03" db="EMBL/GenBank/DDBJ databases">
        <title>Genomic Encyclopedia of Type Strains, Phase IV (KMG-IV): sequencing the most valuable type-strain genomes for metagenomic binning, comparative biology and taxonomic classification.</title>
        <authorList>
            <person name="Goeker M."/>
        </authorList>
    </citation>
    <scope>NUCLEOTIDE SEQUENCE [LARGE SCALE GENOMIC DNA]</scope>
    <source>
        <strain evidence="1 2">DSM 100433</strain>
    </source>
</reference>
<accession>A0A9X8UI58</accession>
<gene>
    <name evidence="1" type="ORF">EDD78_109104</name>
</gene>
<sequence>MEKIAAIMQFGDYQFRYNPSRIVLRQEKNIRLRSCPGRWQDAQNIGENARIIEGEGELFGGDVAAQWEALCQSYRAQEPALLISPVAGPMYAYFAYLEAVGQGGVTLRFSFRFIEDQRRTLEGGI</sequence>
<organism evidence="1 2">
    <name type="scientific">Harryflintia acetispora</name>
    <dbReference type="NCBI Taxonomy" id="1849041"/>
    <lineage>
        <taxon>Bacteria</taxon>
        <taxon>Bacillati</taxon>
        <taxon>Bacillota</taxon>
        <taxon>Clostridia</taxon>
        <taxon>Eubacteriales</taxon>
        <taxon>Oscillospiraceae</taxon>
        <taxon>Harryflintia</taxon>
    </lineage>
</organism>
<comment type="caution">
    <text evidence="1">The sequence shown here is derived from an EMBL/GenBank/DDBJ whole genome shotgun (WGS) entry which is preliminary data.</text>
</comment>
<proteinExistence type="predicted"/>
<dbReference type="AlphaFoldDB" id="A0A9X8UI58"/>
<name>A0A9X8UI58_9FIRM</name>
<dbReference type="Proteomes" id="UP000294682">
    <property type="component" value="Unassembled WGS sequence"/>
</dbReference>
<evidence type="ECO:0000313" key="1">
    <source>
        <dbReference type="EMBL" id="TCL42633.1"/>
    </source>
</evidence>
<keyword evidence="2" id="KW-1185">Reference proteome</keyword>
<protein>
    <submittedName>
        <fullName evidence="1">Uncharacterized protein</fullName>
    </submittedName>
</protein>